<dbReference type="Proteomes" id="UP000272003">
    <property type="component" value="Chromosome"/>
</dbReference>
<gene>
    <name evidence="2" type="ORF">D7I45_00050</name>
</gene>
<evidence type="ECO:0000259" key="1">
    <source>
        <dbReference type="Pfam" id="PF07872"/>
    </source>
</evidence>
<accession>A0A387ARC2</accession>
<dbReference type="RefSeq" id="WP_120783765.1">
    <property type="nucleotide sequence ID" value="NZ_CP032626.1"/>
</dbReference>
<feature type="domain" description="DUF1659" evidence="1">
    <location>
        <begin position="2"/>
        <end position="64"/>
    </location>
</feature>
<reference evidence="2 3" key="1">
    <citation type="submission" date="2018-09" db="EMBL/GenBank/DDBJ databases">
        <title>Genome sequencing of strain BHWM-4.</title>
        <authorList>
            <person name="Heo J."/>
            <person name="Kim S.-J."/>
            <person name="Kwon S.-W."/>
        </authorList>
    </citation>
    <scope>NUCLEOTIDE SEQUENCE [LARGE SCALE GENOMIC DNA]</scope>
    <source>
        <strain evidence="2 3">BHWM-4</strain>
    </source>
</reference>
<protein>
    <recommendedName>
        <fullName evidence="1">DUF1659 domain-containing protein</fullName>
    </recommendedName>
</protein>
<dbReference type="Pfam" id="PF07872">
    <property type="entry name" value="DUF1659"/>
    <property type="match status" value="1"/>
</dbReference>
<dbReference type="OrthoDB" id="9802185at2"/>
<dbReference type="KEGG" id="abom:D7I45_00050"/>
<dbReference type="InterPro" id="IPR012454">
    <property type="entry name" value="DUF1659"/>
</dbReference>
<name>A0A387ARC2_9LACO</name>
<sequence>MEKTWNKSKVTLEVHGFDGEDRKRNLSGVIADPSNDQLAELSNIIQGLTGDATEVIRVTREDEIK</sequence>
<evidence type="ECO:0000313" key="3">
    <source>
        <dbReference type="Proteomes" id="UP000272003"/>
    </source>
</evidence>
<organism evidence="2 3">
    <name type="scientific">Apilactobacillus bombintestini</name>
    <dbReference type="NCBI Taxonomy" id="2419772"/>
    <lineage>
        <taxon>Bacteria</taxon>
        <taxon>Bacillati</taxon>
        <taxon>Bacillota</taxon>
        <taxon>Bacilli</taxon>
        <taxon>Lactobacillales</taxon>
        <taxon>Lactobacillaceae</taxon>
        <taxon>Apilactobacillus</taxon>
    </lineage>
</organism>
<evidence type="ECO:0000313" key="2">
    <source>
        <dbReference type="EMBL" id="AYF91991.1"/>
    </source>
</evidence>
<proteinExistence type="predicted"/>
<dbReference type="AlphaFoldDB" id="A0A387ARC2"/>
<dbReference type="EMBL" id="CP032626">
    <property type="protein sequence ID" value="AYF91991.1"/>
    <property type="molecule type" value="Genomic_DNA"/>
</dbReference>
<keyword evidence="3" id="KW-1185">Reference proteome</keyword>